<gene>
    <name evidence="1" type="ORF">ABVT43_06105</name>
</gene>
<name>A0ABV2BRY5_9GAMM</name>
<sequence length="70" mass="7959">MLANKPLNSLTRRHSKLLAELIIGIIGVFGIMLAEIDSKDRNHLVQFQNQQSVVMKVSPSKIDWLEVLFN</sequence>
<dbReference type="EMBL" id="JBEVCJ010000005">
    <property type="protein sequence ID" value="MET1254694.1"/>
    <property type="molecule type" value="Genomic_DNA"/>
</dbReference>
<organism evidence="1 2">
    <name type="scientific">Aliikangiella maris</name>
    <dbReference type="NCBI Taxonomy" id="3162458"/>
    <lineage>
        <taxon>Bacteria</taxon>
        <taxon>Pseudomonadati</taxon>
        <taxon>Pseudomonadota</taxon>
        <taxon>Gammaproteobacteria</taxon>
        <taxon>Oceanospirillales</taxon>
        <taxon>Pleioneaceae</taxon>
        <taxon>Aliikangiella</taxon>
    </lineage>
</organism>
<dbReference type="Proteomes" id="UP001548189">
    <property type="component" value="Unassembled WGS sequence"/>
</dbReference>
<keyword evidence="2" id="KW-1185">Reference proteome</keyword>
<accession>A0ABV2BRY5</accession>
<evidence type="ECO:0000313" key="2">
    <source>
        <dbReference type="Proteomes" id="UP001548189"/>
    </source>
</evidence>
<proteinExistence type="predicted"/>
<protein>
    <submittedName>
        <fullName evidence="1">Uncharacterized protein</fullName>
    </submittedName>
</protein>
<reference evidence="1 2" key="1">
    <citation type="submission" date="2024-06" db="EMBL/GenBank/DDBJ databases">
        <authorList>
            <person name="Li F."/>
        </authorList>
    </citation>
    <scope>NUCLEOTIDE SEQUENCE [LARGE SCALE GENOMIC DNA]</scope>
    <source>
        <strain evidence="1 2">GXAS 311</strain>
    </source>
</reference>
<comment type="caution">
    <text evidence="1">The sequence shown here is derived from an EMBL/GenBank/DDBJ whole genome shotgun (WGS) entry which is preliminary data.</text>
</comment>
<evidence type="ECO:0000313" key="1">
    <source>
        <dbReference type="EMBL" id="MET1254694.1"/>
    </source>
</evidence>